<reference evidence="2 3" key="1">
    <citation type="submission" date="2018-01" db="EMBL/GenBank/DDBJ databases">
        <title>Deinococcus koreensis sp. nov., a radiation-resistant bacterium isolated from river water.</title>
        <authorList>
            <person name="Choi A."/>
        </authorList>
    </citation>
    <scope>NUCLEOTIDE SEQUENCE [LARGE SCALE GENOMIC DNA]</scope>
    <source>
        <strain evidence="2 3">SJW1-2</strain>
    </source>
</reference>
<comment type="caution">
    <text evidence="2">The sequence shown here is derived from an EMBL/GenBank/DDBJ whole genome shotgun (WGS) entry which is preliminary data.</text>
</comment>
<keyword evidence="3" id="KW-1185">Reference proteome</keyword>
<dbReference type="AlphaFoldDB" id="A0A2K3USY7"/>
<evidence type="ECO:0000313" key="2">
    <source>
        <dbReference type="EMBL" id="PNY79652.1"/>
    </source>
</evidence>
<organism evidence="2 3">
    <name type="scientific">Deinococcus koreensis</name>
    <dbReference type="NCBI Taxonomy" id="2054903"/>
    <lineage>
        <taxon>Bacteria</taxon>
        <taxon>Thermotogati</taxon>
        <taxon>Deinococcota</taxon>
        <taxon>Deinococci</taxon>
        <taxon>Deinococcales</taxon>
        <taxon>Deinococcaceae</taxon>
        <taxon>Deinococcus</taxon>
    </lineage>
</organism>
<dbReference type="EMBL" id="PPPD01000002">
    <property type="protein sequence ID" value="PNY79652.1"/>
    <property type="molecule type" value="Genomic_DNA"/>
</dbReference>
<feature type="compositionally biased region" description="Low complexity" evidence="1">
    <location>
        <begin position="164"/>
        <end position="178"/>
    </location>
</feature>
<proteinExistence type="predicted"/>
<evidence type="ECO:0000313" key="3">
    <source>
        <dbReference type="Proteomes" id="UP000236379"/>
    </source>
</evidence>
<sequence>MQPALVLMLTSSAPPQYLQAQGSALSTLTLGEVPSPDGLTLVFDENQATAAVEGIVATLRASAQDGWSCGAVLAAGRLGCLLSEGQPPRFVGAALDRAARLLGGAGRPGTLLCDADSARLSGLLDTSAPLLGAQQSLVAAGDAELIWYDVLWDRLRPGDLQAPAPIAQAPARPTTAASPAPPRARQRRETGETVPPGPAGREDTPLSRWVRGTILRTGRNFGFIEDTSGQIYYFQPRNMAVDAPLRRGARVVFRILPALRGAAELRAEDVFVIDAVVRGVLERTSPKGWGLVKLDCLNGLEHRLFVQNALNPGWRAGLTVACRIGANRQGPVGIPLQGVADPAPTPLEDD</sequence>
<name>A0A2K3USY7_9DEIO</name>
<feature type="region of interest" description="Disordered" evidence="1">
    <location>
        <begin position="164"/>
        <end position="205"/>
    </location>
</feature>
<gene>
    <name evidence="2" type="ORF">CVO96_16950</name>
</gene>
<dbReference type="Proteomes" id="UP000236379">
    <property type="component" value="Unassembled WGS sequence"/>
</dbReference>
<protein>
    <submittedName>
        <fullName evidence="2">Uncharacterized protein</fullName>
    </submittedName>
</protein>
<accession>A0A2K3USY7</accession>
<evidence type="ECO:0000256" key="1">
    <source>
        <dbReference type="SAM" id="MobiDB-lite"/>
    </source>
</evidence>